<evidence type="ECO:0000256" key="1">
    <source>
        <dbReference type="SAM" id="MobiDB-lite"/>
    </source>
</evidence>
<feature type="signal peptide" evidence="2">
    <location>
        <begin position="1"/>
        <end position="17"/>
    </location>
</feature>
<feature type="compositionally biased region" description="Basic and acidic residues" evidence="1">
    <location>
        <begin position="209"/>
        <end position="224"/>
    </location>
</feature>
<gene>
    <name evidence="3" type="ORF">SEMRO_2311_G322810.1</name>
</gene>
<keyword evidence="4" id="KW-1185">Reference proteome</keyword>
<sequence length="224" mass="24841">MFFRPLLSITLPLLASAFGPATPLSVRNDASPLMTMRVSQGDLNRRGKITQMLQNVKSNDDPKAAIQSTVLTDKTAGLLETCNENVRKSLLYKIQALSSQYGLVVPSDFGTPMPRLEREALQTQQAAVKKAEKKEYFDKYKVDRDARVAVRRAAEAGTEADKKKKAFARAADIESKKRDKEEELKQIEKDEQLKLTATLANAQEDAEKEAEKVAEKVAEKAADA</sequence>
<dbReference type="EMBL" id="CAICTM010002309">
    <property type="protein sequence ID" value="CAB9528747.1"/>
    <property type="molecule type" value="Genomic_DNA"/>
</dbReference>
<name>A0A9N8HWY6_9STRA</name>
<dbReference type="Proteomes" id="UP001153069">
    <property type="component" value="Unassembled WGS sequence"/>
</dbReference>
<accession>A0A9N8HWY6</accession>
<evidence type="ECO:0000256" key="2">
    <source>
        <dbReference type="SAM" id="SignalP"/>
    </source>
</evidence>
<feature type="region of interest" description="Disordered" evidence="1">
    <location>
        <begin position="202"/>
        <end position="224"/>
    </location>
</feature>
<protein>
    <submittedName>
        <fullName evidence="3">Uncharacterized protein</fullName>
    </submittedName>
</protein>
<proteinExistence type="predicted"/>
<feature type="region of interest" description="Disordered" evidence="1">
    <location>
        <begin position="165"/>
        <end position="185"/>
    </location>
</feature>
<reference evidence="3" key="1">
    <citation type="submission" date="2020-06" db="EMBL/GenBank/DDBJ databases">
        <authorList>
            <consortium name="Plant Systems Biology data submission"/>
        </authorList>
    </citation>
    <scope>NUCLEOTIDE SEQUENCE</scope>
    <source>
        <strain evidence="3">D6</strain>
    </source>
</reference>
<keyword evidence="2" id="KW-0732">Signal</keyword>
<comment type="caution">
    <text evidence="3">The sequence shown here is derived from an EMBL/GenBank/DDBJ whole genome shotgun (WGS) entry which is preliminary data.</text>
</comment>
<feature type="chain" id="PRO_5040367480" evidence="2">
    <location>
        <begin position="18"/>
        <end position="224"/>
    </location>
</feature>
<evidence type="ECO:0000313" key="4">
    <source>
        <dbReference type="Proteomes" id="UP001153069"/>
    </source>
</evidence>
<organism evidence="3 4">
    <name type="scientific">Seminavis robusta</name>
    <dbReference type="NCBI Taxonomy" id="568900"/>
    <lineage>
        <taxon>Eukaryota</taxon>
        <taxon>Sar</taxon>
        <taxon>Stramenopiles</taxon>
        <taxon>Ochrophyta</taxon>
        <taxon>Bacillariophyta</taxon>
        <taxon>Bacillariophyceae</taxon>
        <taxon>Bacillariophycidae</taxon>
        <taxon>Naviculales</taxon>
        <taxon>Naviculaceae</taxon>
        <taxon>Seminavis</taxon>
    </lineage>
</organism>
<evidence type="ECO:0000313" key="3">
    <source>
        <dbReference type="EMBL" id="CAB9528747.1"/>
    </source>
</evidence>
<dbReference type="AlphaFoldDB" id="A0A9N8HWY6"/>
<feature type="compositionally biased region" description="Basic and acidic residues" evidence="1">
    <location>
        <begin position="171"/>
        <end position="185"/>
    </location>
</feature>